<proteinExistence type="predicted"/>
<keyword evidence="2" id="KW-0697">Rotamase</keyword>
<gene>
    <name evidence="4" type="ORF">H6G81_29205</name>
</gene>
<keyword evidence="1" id="KW-0808">Transferase</keyword>
<dbReference type="SUPFAM" id="SSF54534">
    <property type="entry name" value="FKBP-like"/>
    <property type="match status" value="1"/>
</dbReference>
<reference evidence="4 5" key="1">
    <citation type="journal article" date="2020" name="ISME J.">
        <title>Comparative genomics reveals insights into cyanobacterial evolution and habitat adaptation.</title>
        <authorList>
            <person name="Chen M.Y."/>
            <person name="Teng W.K."/>
            <person name="Zhao L."/>
            <person name="Hu C.X."/>
            <person name="Zhou Y.K."/>
            <person name="Han B.P."/>
            <person name="Song L.R."/>
            <person name="Shu W.S."/>
        </authorList>
    </citation>
    <scope>NUCLEOTIDE SEQUENCE [LARGE SCALE GENOMIC DNA]</scope>
    <source>
        <strain evidence="4 5">FACHB-248</strain>
    </source>
</reference>
<dbReference type="SUPFAM" id="SSF53756">
    <property type="entry name" value="UDP-Glycosyltransferase/glycogen phosphorylase"/>
    <property type="match status" value="1"/>
</dbReference>
<dbReference type="SUPFAM" id="SSF109998">
    <property type="entry name" value="Triger factor/SurA peptide-binding domain-like"/>
    <property type="match status" value="1"/>
</dbReference>
<organism evidence="4 5">
    <name type="scientific">Scytonema hofmannii FACHB-248</name>
    <dbReference type="NCBI Taxonomy" id="1842502"/>
    <lineage>
        <taxon>Bacteria</taxon>
        <taxon>Bacillati</taxon>
        <taxon>Cyanobacteriota</taxon>
        <taxon>Cyanophyceae</taxon>
        <taxon>Nostocales</taxon>
        <taxon>Scytonemataceae</taxon>
        <taxon>Scytonema</taxon>
    </lineage>
</organism>
<dbReference type="Gene3D" id="3.10.50.40">
    <property type="match status" value="1"/>
</dbReference>
<dbReference type="InterPro" id="IPR001296">
    <property type="entry name" value="Glyco_trans_1"/>
</dbReference>
<dbReference type="InterPro" id="IPR000297">
    <property type="entry name" value="PPIase_PpiC"/>
</dbReference>
<dbReference type="PANTHER" id="PTHR46401">
    <property type="entry name" value="GLYCOSYLTRANSFERASE WBBK-RELATED"/>
    <property type="match status" value="1"/>
</dbReference>
<dbReference type="InterPro" id="IPR027304">
    <property type="entry name" value="Trigger_fact/SurA_dom_sf"/>
</dbReference>
<evidence type="ECO:0000256" key="2">
    <source>
        <dbReference type="PROSITE-ProRule" id="PRU00278"/>
    </source>
</evidence>
<evidence type="ECO:0000313" key="4">
    <source>
        <dbReference type="EMBL" id="MBD2608489.1"/>
    </source>
</evidence>
<dbReference type="Pfam" id="PF00639">
    <property type="entry name" value="Rotamase"/>
    <property type="match status" value="1"/>
</dbReference>
<evidence type="ECO:0000256" key="1">
    <source>
        <dbReference type="ARBA" id="ARBA00022679"/>
    </source>
</evidence>
<keyword evidence="5" id="KW-1185">Reference proteome</keyword>
<keyword evidence="2" id="KW-0413">Isomerase</keyword>
<dbReference type="RefSeq" id="WP_029636485.1">
    <property type="nucleotide sequence ID" value="NZ_JACJTA010000096.1"/>
</dbReference>
<evidence type="ECO:0000313" key="5">
    <source>
        <dbReference type="Proteomes" id="UP000660380"/>
    </source>
</evidence>
<comment type="caution">
    <text evidence="4">The sequence shown here is derived from an EMBL/GenBank/DDBJ whole genome shotgun (WGS) entry which is preliminary data.</text>
</comment>
<sequence>MQILFLHPNFPAQFRHVAAALAKDSSNQVFFGSTRHEGSLPGVNKVFYKPKREARPETHHYVRPLENAVLQGQAVFRMAEQLKAKGFVPDVVYGHSGWGPTLFIKDIFPEAKFLCYFEWFYHAHGSDADFDPNDPLSYDDEARIRIKNAPILQDLYSCDRGLSPTYWQRQQFPSEYQRKISVLHDGIDTEFFRPKSGAKLVIASKNIDLSHVDEIVTYATRGMEPYRGFPQFIEAVSLLQQRRPNCHVVVVGENRVAYGKKLADGKTYKDVMLDKFPIDQSRIHFTGWLPYEEYLQVLQASSVHVYLTRPFVLSWSLLESLCTGCLVVGSRTPPVMEVIQDGVNGLLADFFSPQEICDRIEEALNHPDKMAQIRAKARETVEKSYNLSVLLPKHLQWLQQQQENTTLVFPSSAVQIESKVSSITENSLGSKYQHIEIIKSPSTEVLQVNNRKVTAQEIVPLLIQYQMLPKLKQELVIEEAIASFTCTPEEEAKCHEEFCQQHQLTSEIKRQSWLQEQGLTEAQFIELTTRKFRVEKFQKATWGSCLESYFRQRKQQLDQVIYSLIRLKDADLAREIYFRLLEDEQPFAELARQYSQGTEVSTGGLIGPVPFSSPHPKLAQILTISQLGQLSPPTRIGEWWIIVRLEKLLPAKLDEAMKEKLLNELFTTWLQEQLEPVTAKQQPLEIKQSA</sequence>
<dbReference type="Pfam" id="PF00534">
    <property type="entry name" value="Glycos_transf_1"/>
    <property type="match status" value="1"/>
</dbReference>
<dbReference type="Proteomes" id="UP000660380">
    <property type="component" value="Unassembled WGS sequence"/>
</dbReference>
<protein>
    <submittedName>
        <fullName evidence="4">Glycosyltransferase</fullName>
    </submittedName>
</protein>
<dbReference type="InterPro" id="IPR022623">
    <property type="entry name" value="Glyco_trans_4"/>
</dbReference>
<dbReference type="Gene3D" id="3.40.50.2000">
    <property type="entry name" value="Glycogen Phosphorylase B"/>
    <property type="match status" value="2"/>
</dbReference>
<dbReference type="InterPro" id="IPR046357">
    <property type="entry name" value="PPIase_dom_sf"/>
</dbReference>
<dbReference type="Pfam" id="PF12000">
    <property type="entry name" value="Glyco_trans_4_3"/>
    <property type="match status" value="1"/>
</dbReference>
<dbReference type="PANTHER" id="PTHR46401:SF2">
    <property type="entry name" value="GLYCOSYLTRANSFERASE WBBK-RELATED"/>
    <property type="match status" value="1"/>
</dbReference>
<evidence type="ECO:0000259" key="3">
    <source>
        <dbReference type="PROSITE" id="PS50198"/>
    </source>
</evidence>
<dbReference type="CDD" id="cd03818">
    <property type="entry name" value="GT4_ExpC-like"/>
    <property type="match status" value="1"/>
</dbReference>
<feature type="domain" description="PpiC" evidence="3">
    <location>
        <begin position="557"/>
        <end position="647"/>
    </location>
</feature>
<dbReference type="EMBL" id="JACJTA010000096">
    <property type="protein sequence ID" value="MBD2608489.1"/>
    <property type="molecule type" value="Genomic_DNA"/>
</dbReference>
<name>A0ABR8GZ22_9CYAN</name>
<dbReference type="PROSITE" id="PS50198">
    <property type="entry name" value="PPIC_PPIASE_2"/>
    <property type="match status" value="1"/>
</dbReference>
<accession>A0ABR8GZ22</accession>